<protein>
    <submittedName>
        <fullName evidence="17">Uncharacterized protein</fullName>
    </submittedName>
</protein>
<dbReference type="PROSITE" id="PS50234">
    <property type="entry name" value="VWFA"/>
    <property type="match status" value="1"/>
</dbReference>
<dbReference type="InterPro" id="IPR000276">
    <property type="entry name" value="GPCR_Rhodpsn"/>
</dbReference>
<reference evidence="17" key="1">
    <citation type="submission" date="2019-08" db="EMBL/GenBank/DDBJ databases">
        <title>The improved chromosome-level genome for the pearl oyster Pinctada fucata martensii using PacBio sequencing and Hi-C.</title>
        <authorList>
            <person name="Zheng Z."/>
        </authorList>
    </citation>
    <scope>NUCLEOTIDE SEQUENCE</scope>
    <source>
        <strain evidence="17">ZZ-2019</strain>
        <tissue evidence="17">Adductor muscle</tissue>
    </source>
</reference>
<dbReference type="PRINTS" id="PR00453">
    <property type="entry name" value="VWFADOMAIN"/>
</dbReference>
<evidence type="ECO:0000256" key="3">
    <source>
        <dbReference type="ARBA" id="ARBA00022475"/>
    </source>
</evidence>
<feature type="domain" description="VWFA" evidence="15">
    <location>
        <begin position="360"/>
        <end position="533"/>
    </location>
</feature>
<evidence type="ECO:0000313" key="17">
    <source>
        <dbReference type="EMBL" id="KAK3083442.1"/>
    </source>
</evidence>
<dbReference type="InterPro" id="IPR003582">
    <property type="entry name" value="ShKT_dom"/>
</dbReference>
<evidence type="ECO:0000256" key="10">
    <source>
        <dbReference type="ARBA" id="ARBA00023136"/>
    </source>
</evidence>
<evidence type="ECO:0000256" key="1">
    <source>
        <dbReference type="ARBA" id="ARBA00004613"/>
    </source>
</evidence>
<evidence type="ECO:0000256" key="11">
    <source>
        <dbReference type="ARBA" id="ARBA00023170"/>
    </source>
</evidence>
<gene>
    <name evidence="17" type="ORF">FSP39_022857</name>
</gene>
<dbReference type="FunFam" id="3.40.50.410:FF:000004">
    <property type="entry name" value="collagen alpha-6(VI) chain"/>
    <property type="match status" value="1"/>
</dbReference>
<dbReference type="PRINTS" id="PR00237">
    <property type="entry name" value="GPCRRHODOPSN"/>
</dbReference>
<comment type="caution">
    <text evidence="17">The sequence shown here is derived from an EMBL/GenBank/DDBJ whole genome shotgun (WGS) entry which is preliminary data.</text>
</comment>
<dbReference type="PANTHER" id="PTHR24241">
    <property type="entry name" value="NEUROPEPTIDE RECEPTOR-RELATED G-PROTEIN COUPLED RECEPTOR"/>
    <property type="match status" value="1"/>
</dbReference>
<feature type="transmembrane region" description="Helical" evidence="14">
    <location>
        <begin position="309"/>
        <end position="332"/>
    </location>
</feature>
<feature type="domain" description="G-protein coupled receptors family 1 profile" evidence="16">
    <location>
        <begin position="49"/>
        <end position="329"/>
    </location>
</feature>
<keyword evidence="6" id="KW-0732">Signal</keyword>
<dbReference type="GO" id="GO:0005576">
    <property type="term" value="C:extracellular region"/>
    <property type="evidence" value="ECO:0007669"/>
    <property type="project" value="UniProtKB-SubCell"/>
</dbReference>
<dbReference type="SUPFAM" id="SSF53300">
    <property type="entry name" value="vWA-like"/>
    <property type="match status" value="1"/>
</dbReference>
<evidence type="ECO:0000313" key="18">
    <source>
        <dbReference type="Proteomes" id="UP001186944"/>
    </source>
</evidence>
<evidence type="ECO:0000256" key="14">
    <source>
        <dbReference type="RuleBase" id="RU046427"/>
    </source>
</evidence>
<evidence type="ECO:0000256" key="13">
    <source>
        <dbReference type="ARBA" id="ARBA00023224"/>
    </source>
</evidence>
<keyword evidence="9 14" id="KW-0297">G-protein coupled receptor</keyword>
<keyword evidence="7" id="KW-0677">Repeat</keyword>
<dbReference type="PRINTS" id="PR00896">
    <property type="entry name" value="VASOPRESSINR"/>
</dbReference>
<dbReference type="Proteomes" id="UP001186944">
    <property type="component" value="Unassembled WGS sequence"/>
</dbReference>
<feature type="transmembrane region" description="Helical" evidence="14">
    <location>
        <begin position="36"/>
        <end position="58"/>
    </location>
</feature>
<dbReference type="EMBL" id="VSWD01000014">
    <property type="protein sequence ID" value="KAK3083442.1"/>
    <property type="molecule type" value="Genomic_DNA"/>
</dbReference>
<dbReference type="Pfam" id="PF00092">
    <property type="entry name" value="VWA"/>
    <property type="match status" value="1"/>
</dbReference>
<keyword evidence="11 14" id="KW-0675">Receptor</keyword>
<comment type="subcellular location">
    <subcellularLocation>
        <location evidence="2 14">Cell membrane</location>
        <topology evidence="2 14">Multi-pass membrane protein</topology>
    </subcellularLocation>
    <subcellularLocation>
        <location evidence="1">Secreted</location>
    </subcellularLocation>
</comment>
<comment type="similarity">
    <text evidence="14">Belongs to the G-protein coupled receptor 1 family. Vasopressin/oxytocin receptor subfamily.</text>
</comment>
<keyword evidence="13 14" id="KW-0807">Transducer</keyword>
<proteinExistence type="inferred from homology"/>
<dbReference type="GO" id="GO:0005000">
    <property type="term" value="F:vasopressin receptor activity"/>
    <property type="evidence" value="ECO:0007669"/>
    <property type="project" value="InterPro"/>
</dbReference>
<keyword evidence="10 14" id="KW-0472">Membrane</keyword>
<feature type="transmembrane region" description="Helical" evidence="14">
    <location>
        <begin position="70"/>
        <end position="90"/>
    </location>
</feature>
<evidence type="ECO:0000256" key="9">
    <source>
        <dbReference type="ARBA" id="ARBA00023040"/>
    </source>
</evidence>
<name>A0AA88XLQ4_PINIB</name>
<dbReference type="Pfam" id="PF00001">
    <property type="entry name" value="7tm_1"/>
    <property type="match status" value="1"/>
</dbReference>
<evidence type="ECO:0000259" key="15">
    <source>
        <dbReference type="PROSITE" id="PS50234"/>
    </source>
</evidence>
<dbReference type="PROSITE" id="PS00237">
    <property type="entry name" value="G_PROTEIN_RECEP_F1_1"/>
    <property type="match status" value="1"/>
</dbReference>
<dbReference type="GO" id="GO:0032870">
    <property type="term" value="P:cellular response to hormone stimulus"/>
    <property type="evidence" value="ECO:0007669"/>
    <property type="project" value="TreeGrafter"/>
</dbReference>
<dbReference type="AlphaFoldDB" id="A0AA88XLQ4"/>
<evidence type="ECO:0000256" key="4">
    <source>
        <dbReference type="ARBA" id="ARBA00022525"/>
    </source>
</evidence>
<evidence type="ECO:0000256" key="12">
    <source>
        <dbReference type="ARBA" id="ARBA00023180"/>
    </source>
</evidence>
<keyword evidence="4" id="KW-0964">Secreted</keyword>
<dbReference type="InterPro" id="IPR017452">
    <property type="entry name" value="GPCR_Rhodpsn_7TM"/>
</dbReference>
<dbReference type="InterPro" id="IPR036465">
    <property type="entry name" value="vWFA_dom_sf"/>
</dbReference>
<keyword evidence="5 14" id="KW-0812">Transmembrane</keyword>
<feature type="transmembrane region" description="Helical" evidence="14">
    <location>
        <begin position="276"/>
        <end position="297"/>
    </location>
</feature>
<keyword evidence="18" id="KW-1185">Reference proteome</keyword>
<sequence>MSFYNHSLNRNAGDQKVFENMTAYSHRDEVLAQVEIAVQTTILILAIFGNATVLIVLLRRKRRLSRMHLLMIHLSIADIFVALCSLLPQLIWDITYVFHGGDFLCRLVKYLQIVAIYASAYVLVMTAIDRYIAIVHPFISQKMSPKRVHFMIGIAWTLSLLFSTPQIFIFSMTDRGDGTQDCWALFNPIWTLELYIIAFTLSVYLVPTLILAICYGRICYTVWKRGTVGEQISSSNENASSHLMAQNVGQYGNVGNQRRRDVSRGISKTKMKTVRMTLAVVFCYLICWSPFFIFQLWGVYDEAAFLSNAAFAISLLLASLNSCTNPWIYLVFSERALDTIQRWFSCEEIVKRHCGFSPVDVVFVLDSSGSVNRTNFEKELRFVSKFANEFDIGPKNVQIGVVTFSSTIRNKINLDQFSNKSDLVAAIQKIDYQPGTTHTGDALLFAMNRSFSSAHGDRPGVKNVMIVLTDGISNKPLHTMNAAKMVHDAGIETIAIGVGNMVSLDELRYIASDNQHVFQVSNFGALQTLQKELKNTTCEAITTSTMTSMNATLRLHPVSTFETPPPPCVDRLDDCDQYGIRACLLYRTWAEKNCARTCGVCDDQPFRQPQRYVLRLTQPIIVSMGSARIKSLPVLTMDQRCVINFKDGHCCYYAPNYTFNYAFNYAISCTKIYDNSRYKDPDIGSTM</sequence>
<dbReference type="GO" id="GO:0042277">
    <property type="term" value="F:peptide binding"/>
    <property type="evidence" value="ECO:0007669"/>
    <property type="project" value="TreeGrafter"/>
</dbReference>
<feature type="transmembrane region" description="Helical" evidence="14">
    <location>
        <begin position="192"/>
        <end position="215"/>
    </location>
</feature>
<dbReference type="SMART" id="SM00327">
    <property type="entry name" value="VWA"/>
    <property type="match status" value="1"/>
</dbReference>
<organism evidence="17 18">
    <name type="scientific">Pinctada imbricata</name>
    <name type="common">Atlantic pearl-oyster</name>
    <name type="synonym">Pinctada martensii</name>
    <dbReference type="NCBI Taxonomy" id="66713"/>
    <lineage>
        <taxon>Eukaryota</taxon>
        <taxon>Metazoa</taxon>
        <taxon>Spiralia</taxon>
        <taxon>Lophotrochozoa</taxon>
        <taxon>Mollusca</taxon>
        <taxon>Bivalvia</taxon>
        <taxon>Autobranchia</taxon>
        <taxon>Pteriomorphia</taxon>
        <taxon>Pterioida</taxon>
        <taxon>Pterioidea</taxon>
        <taxon>Pteriidae</taxon>
        <taxon>Pinctada</taxon>
    </lineage>
</organism>
<keyword evidence="12 14" id="KW-0325">Glycoprotein</keyword>
<dbReference type="SUPFAM" id="SSF81321">
    <property type="entry name" value="Family A G protein-coupled receptor-like"/>
    <property type="match status" value="1"/>
</dbReference>
<evidence type="ECO:0000256" key="5">
    <source>
        <dbReference type="ARBA" id="ARBA00022692"/>
    </source>
</evidence>
<keyword evidence="3" id="KW-1003">Cell membrane</keyword>
<dbReference type="CDD" id="cd15196">
    <property type="entry name" value="7tmA_Vasopressin_Oxytocin"/>
    <property type="match status" value="1"/>
</dbReference>
<dbReference type="InterPro" id="IPR001817">
    <property type="entry name" value="Vasoprsn_rcpt"/>
</dbReference>
<keyword evidence="8 14" id="KW-1133">Transmembrane helix</keyword>
<dbReference type="Gene3D" id="3.40.50.410">
    <property type="entry name" value="von Willebrand factor, type A domain"/>
    <property type="match status" value="1"/>
</dbReference>
<dbReference type="InterPro" id="IPR002035">
    <property type="entry name" value="VWF_A"/>
</dbReference>
<evidence type="ECO:0000256" key="6">
    <source>
        <dbReference type="ARBA" id="ARBA00022729"/>
    </source>
</evidence>
<dbReference type="SMART" id="SM01381">
    <property type="entry name" value="7TM_GPCR_Srsx"/>
    <property type="match status" value="1"/>
</dbReference>
<dbReference type="PANTHER" id="PTHR24241:SF161">
    <property type="entry name" value="G-PROTEIN COUPLED RECEPTORS FAMILY 1 PROFILE DOMAIN-CONTAINING PROTEIN"/>
    <property type="match status" value="1"/>
</dbReference>
<feature type="transmembrane region" description="Helical" evidence="14">
    <location>
        <begin position="110"/>
        <end position="128"/>
    </location>
</feature>
<dbReference type="Gene3D" id="1.20.1070.10">
    <property type="entry name" value="Rhodopsin 7-helix transmembrane proteins"/>
    <property type="match status" value="1"/>
</dbReference>
<evidence type="ECO:0000259" key="16">
    <source>
        <dbReference type="PROSITE" id="PS50262"/>
    </source>
</evidence>
<accession>A0AA88XLQ4</accession>
<evidence type="ECO:0000256" key="2">
    <source>
        <dbReference type="ARBA" id="ARBA00004651"/>
    </source>
</evidence>
<feature type="transmembrane region" description="Helical" evidence="14">
    <location>
        <begin position="148"/>
        <end position="172"/>
    </location>
</feature>
<evidence type="ECO:0000256" key="8">
    <source>
        <dbReference type="ARBA" id="ARBA00022989"/>
    </source>
</evidence>
<dbReference type="GO" id="GO:0005886">
    <property type="term" value="C:plasma membrane"/>
    <property type="evidence" value="ECO:0007669"/>
    <property type="project" value="UniProtKB-SubCell"/>
</dbReference>
<dbReference type="PROSITE" id="PS50262">
    <property type="entry name" value="G_PROTEIN_RECEP_F1_2"/>
    <property type="match status" value="1"/>
</dbReference>
<evidence type="ECO:0000256" key="7">
    <source>
        <dbReference type="ARBA" id="ARBA00022737"/>
    </source>
</evidence>
<dbReference type="SMART" id="SM00254">
    <property type="entry name" value="ShKT"/>
    <property type="match status" value="1"/>
</dbReference>